<comment type="caution">
    <text evidence="3">The sequence shown here is derived from an EMBL/GenBank/DDBJ whole genome shotgun (WGS) entry which is preliminary data.</text>
</comment>
<dbReference type="OrthoDB" id="3595619at2759"/>
<dbReference type="Proteomes" id="UP000557566">
    <property type="component" value="Unassembled WGS sequence"/>
</dbReference>
<evidence type="ECO:0000313" key="4">
    <source>
        <dbReference type="Proteomes" id="UP000557566"/>
    </source>
</evidence>
<evidence type="ECO:0000256" key="1">
    <source>
        <dbReference type="SAM" id="Coils"/>
    </source>
</evidence>
<sequence>MRDSPGASAEAGASWLSSLTSCYTPFVPCLGRDRHRVLNRNQSSVVQKQPLLQRAPLPAPGTESGWKEETESRNARRQRRTRFSAREKGCSDAASRRPLISAPSNFRHLHSGPFHESPVLPSPPQQQQCFTHHEPTSGPRDGSVHVPDGRVPPFPPPFDFVRAVTPPPPAYIDSLADEKDHRQLNHSNYSPMSFHVPRRQGAASSPPTDVQGGAPPKIPPRAQGRARPYTAPHVETLKERVAGAMIEAERLQHQIDDIIERQSLYSNSRPSTPHSTSRVAPAMEPMPSIPALPPAAPSFAERLNFDARRLASATVRSGANAFHNMNDDSVACTRPPPFHHDGQALAPPPPLMPRPPLRKKKSFTHVSNWLFTGAEKNNDDLADFTTNVPKPLVRNDGLCQYAAATGAIGRQSYDSLEYASTWDTDDGERTAPTTTWSPESSSAAKHEQAVAMERSATFGKNDARRGRSTVGVAV</sequence>
<proteinExistence type="predicted"/>
<feature type="compositionally biased region" description="Basic and acidic residues" evidence="2">
    <location>
        <begin position="65"/>
        <end position="74"/>
    </location>
</feature>
<gene>
    <name evidence="3" type="ORF">G6O67_000359</name>
</gene>
<keyword evidence="1" id="KW-0175">Coiled coil</keyword>
<name>A0A8H4V9W3_9HYPO</name>
<dbReference type="PROSITE" id="PS51257">
    <property type="entry name" value="PROKAR_LIPOPROTEIN"/>
    <property type="match status" value="1"/>
</dbReference>
<feature type="region of interest" description="Disordered" evidence="2">
    <location>
        <begin position="41"/>
        <end position="153"/>
    </location>
</feature>
<evidence type="ECO:0000256" key="2">
    <source>
        <dbReference type="SAM" id="MobiDB-lite"/>
    </source>
</evidence>
<dbReference type="EMBL" id="JAAVMX010000001">
    <property type="protein sequence ID" value="KAF4513036.1"/>
    <property type="molecule type" value="Genomic_DNA"/>
</dbReference>
<organism evidence="3 4">
    <name type="scientific">Ophiocordyceps sinensis</name>
    <dbReference type="NCBI Taxonomy" id="72228"/>
    <lineage>
        <taxon>Eukaryota</taxon>
        <taxon>Fungi</taxon>
        <taxon>Dikarya</taxon>
        <taxon>Ascomycota</taxon>
        <taxon>Pezizomycotina</taxon>
        <taxon>Sordariomycetes</taxon>
        <taxon>Hypocreomycetidae</taxon>
        <taxon>Hypocreales</taxon>
        <taxon>Ophiocordycipitaceae</taxon>
        <taxon>Ophiocordyceps</taxon>
    </lineage>
</organism>
<feature type="compositionally biased region" description="Polar residues" evidence="2">
    <location>
        <begin position="431"/>
        <end position="443"/>
    </location>
</feature>
<feature type="coiled-coil region" evidence="1">
    <location>
        <begin position="234"/>
        <end position="261"/>
    </location>
</feature>
<evidence type="ECO:0008006" key="5">
    <source>
        <dbReference type="Google" id="ProtNLM"/>
    </source>
</evidence>
<feature type="region of interest" description="Disordered" evidence="2">
    <location>
        <begin position="185"/>
        <end position="228"/>
    </location>
</feature>
<protein>
    <recommendedName>
        <fullName evidence="5">Acid phosphatase-like protein</fullName>
    </recommendedName>
</protein>
<dbReference type="AlphaFoldDB" id="A0A8H4V9W3"/>
<feature type="region of interest" description="Disordered" evidence="2">
    <location>
        <begin position="422"/>
        <end position="474"/>
    </location>
</feature>
<keyword evidence="4" id="KW-1185">Reference proteome</keyword>
<reference evidence="3 4" key="1">
    <citation type="journal article" date="2020" name="Genome Biol. Evol.">
        <title>A new high-quality draft genome assembly of the Chinese cordyceps Ophiocordyceps sinensis.</title>
        <authorList>
            <person name="Shu R."/>
            <person name="Zhang J."/>
            <person name="Meng Q."/>
            <person name="Zhang H."/>
            <person name="Zhou G."/>
            <person name="Li M."/>
            <person name="Wu P."/>
            <person name="Zhao Y."/>
            <person name="Chen C."/>
            <person name="Qin Q."/>
        </authorList>
    </citation>
    <scope>NUCLEOTIDE SEQUENCE [LARGE SCALE GENOMIC DNA]</scope>
    <source>
        <strain evidence="3 4">IOZ07</strain>
    </source>
</reference>
<accession>A0A8H4V9W3</accession>
<evidence type="ECO:0000313" key="3">
    <source>
        <dbReference type="EMBL" id="KAF4513036.1"/>
    </source>
</evidence>